<evidence type="ECO:0000256" key="2">
    <source>
        <dbReference type="SAM" id="Phobius"/>
    </source>
</evidence>
<protein>
    <submittedName>
        <fullName evidence="5">Uncharacterized protein</fullName>
    </submittedName>
</protein>
<dbReference type="Proteomes" id="UP001175353">
    <property type="component" value="Unassembled WGS sequence"/>
</dbReference>
<evidence type="ECO:0000313" key="3">
    <source>
        <dbReference type="EMBL" id="KAK0319408.1"/>
    </source>
</evidence>
<proteinExistence type="predicted"/>
<evidence type="ECO:0000313" key="4">
    <source>
        <dbReference type="EMBL" id="KAK0977425.1"/>
    </source>
</evidence>
<reference evidence="5 6" key="1">
    <citation type="submission" date="2017-03" db="EMBL/GenBank/DDBJ databases">
        <title>Genomes of endolithic fungi from Antarctica.</title>
        <authorList>
            <person name="Coleine C."/>
            <person name="Masonjones S."/>
            <person name="Stajich J.E."/>
        </authorList>
    </citation>
    <scope>NUCLEOTIDE SEQUENCE [LARGE SCALE GENOMIC DNA]</scope>
    <source>
        <strain evidence="5 6">CCFEE 5311</strain>
    </source>
</reference>
<evidence type="ECO:0000313" key="6">
    <source>
        <dbReference type="Proteomes" id="UP000310066"/>
    </source>
</evidence>
<dbReference type="EMBL" id="NAJP01000001">
    <property type="protein sequence ID" value="TKA49662.1"/>
    <property type="molecule type" value="Genomic_DNA"/>
</dbReference>
<organism evidence="5 6">
    <name type="scientific">Friedmanniomyces endolithicus</name>
    <dbReference type="NCBI Taxonomy" id="329885"/>
    <lineage>
        <taxon>Eukaryota</taxon>
        <taxon>Fungi</taxon>
        <taxon>Dikarya</taxon>
        <taxon>Ascomycota</taxon>
        <taxon>Pezizomycotina</taxon>
        <taxon>Dothideomycetes</taxon>
        <taxon>Dothideomycetidae</taxon>
        <taxon>Mycosphaerellales</taxon>
        <taxon>Teratosphaeriaceae</taxon>
        <taxon>Friedmanniomyces</taxon>
    </lineage>
</organism>
<feature type="transmembrane region" description="Helical" evidence="2">
    <location>
        <begin position="6"/>
        <end position="26"/>
    </location>
</feature>
<evidence type="ECO:0000313" key="7">
    <source>
        <dbReference type="Proteomes" id="UP001175353"/>
    </source>
</evidence>
<feature type="region of interest" description="Disordered" evidence="1">
    <location>
        <begin position="43"/>
        <end position="62"/>
    </location>
</feature>
<dbReference type="EMBL" id="JAUJLE010000134">
    <property type="protein sequence ID" value="KAK0977425.1"/>
    <property type="molecule type" value="Genomic_DNA"/>
</dbReference>
<sequence>MAISGWGVFIILLLVVILGGGGGYILQSYTNYRARRLGLPPPSLNPFSTRRRGETTSTSYRAPAPAPDGVLGWLTNKWHALRNPRTAGGAYESTGYGGAAAPNRDRRGFGPLDPDEAWSAHVDNEASGYYEEQELGLQDPAHGPYGGRGYGGDIGAGIGVGGIEEGRGRSRSRQRELDGRYDEEVHGATRQAGAGEGKLNPFGDQAAAASLRSVSPRPHVDTGGGRAVSAHKKGNSSLGTVGSADNSPTERRSMFREDV</sequence>
<accession>A0A4U0VL68</accession>
<evidence type="ECO:0000256" key="1">
    <source>
        <dbReference type="SAM" id="MobiDB-lite"/>
    </source>
</evidence>
<reference evidence="4" key="3">
    <citation type="submission" date="2023-06" db="EMBL/GenBank/DDBJ databases">
        <title>Black Yeasts Isolated from many extreme environments.</title>
        <authorList>
            <person name="Coleine C."/>
            <person name="Stajich J.E."/>
            <person name="Selbmann L."/>
        </authorList>
    </citation>
    <scope>NUCLEOTIDE SEQUENCE</scope>
    <source>
        <strain evidence="4">CCFEE 5200</strain>
    </source>
</reference>
<comment type="caution">
    <text evidence="5">The sequence shown here is derived from an EMBL/GenBank/DDBJ whole genome shotgun (WGS) entry which is preliminary data.</text>
</comment>
<dbReference type="Proteomes" id="UP001168146">
    <property type="component" value="Unassembled WGS sequence"/>
</dbReference>
<feature type="region of interest" description="Disordered" evidence="1">
    <location>
        <begin position="161"/>
        <end position="259"/>
    </location>
</feature>
<feature type="compositionally biased region" description="Basic and acidic residues" evidence="1">
    <location>
        <begin position="164"/>
        <end position="187"/>
    </location>
</feature>
<keyword evidence="2" id="KW-0812">Transmembrane</keyword>
<dbReference type="STRING" id="329885.A0A4U0VL68"/>
<evidence type="ECO:0000313" key="5">
    <source>
        <dbReference type="EMBL" id="TKA49662.1"/>
    </source>
</evidence>
<keyword evidence="2" id="KW-0472">Membrane</keyword>
<dbReference type="AlphaFoldDB" id="A0A4U0VL68"/>
<name>A0A4U0VL68_9PEZI</name>
<feature type="compositionally biased region" description="Polar residues" evidence="1">
    <location>
        <begin position="235"/>
        <end position="247"/>
    </location>
</feature>
<keyword evidence="7" id="KW-1185">Reference proteome</keyword>
<keyword evidence="2" id="KW-1133">Transmembrane helix</keyword>
<gene>
    <name evidence="5" type="ORF">B0A54_00330</name>
    <name evidence="3" type="ORF">LTR82_009473</name>
    <name evidence="4" type="ORF">LTR91_013338</name>
</gene>
<dbReference type="EMBL" id="JASUXU010000030">
    <property type="protein sequence ID" value="KAK0319408.1"/>
    <property type="molecule type" value="Genomic_DNA"/>
</dbReference>
<dbReference type="Proteomes" id="UP000310066">
    <property type="component" value="Unassembled WGS sequence"/>
</dbReference>
<reference evidence="3" key="2">
    <citation type="submission" date="2021-12" db="EMBL/GenBank/DDBJ databases">
        <title>Black yeast isolated from Biological Soil Crust.</title>
        <authorList>
            <person name="Kurbessoian T."/>
        </authorList>
    </citation>
    <scope>NUCLEOTIDE SEQUENCE</scope>
    <source>
        <strain evidence="3">CCFEE 5208</strain>
    </source>
</reference>
<dbReference type="OrthoDB" id="5414285at2759"/>
<feature type="compositionally biased region" description="Basic and acidic residues" evidence="1">
    <location>
        <begin position="248"/>
        <end position="259"/>
    </location>
</feature>